<dbReference type="AlphaFoldDB" id="A0AAD7K224"/>
<dbReference type="Proteomes" id="UP001215280">
    <property type="component" value="Unassembled WGS sequence"/>
</dbReference>
<organism evidence="2 3">
    <name type="scientific">Mycena maculata</name>
    <dbReference type="NCBI Taxonomy" id="230809"/>
    <lineage>
        <taxon>Eukaryota</taxon>
        <taxon>Fungi</taxon>
        <taxon>Dikarya</taxon>
        <taxon>Basidiomycota</taxon>
        <taxon>Agaricomycotina</taxon>
        <taxon>Agaricomycetes</taxon>
        <taxon>Agaricomycetidae</taxon>
        <taxon>Agaricales</taxon>
        <taxon>Marasmiineae</taxon>
        <taxon>Mycenaceae</taxon>
        <taxon>Mycena</taxon>
    </lineage>
</organism>
<evidence type="ECO:0000256" key="1">
    <source>
        <dbReference type="SAM" id="MobiDB-lite"/>
    </source>
</evidence>
<sequence>MFENLNLEGSTGLDRHRGPPNTQFRKSIFATPKSRLLSLLRSDALPVVTGCPQERSNILAITRRTDQPSFWDQTVLLEAANIYANNYSVFIAGDIAMQHTNLSRFRVVGPYLPNLHRIMDGYVDRGDRIYWILARAGHRLINLSGTPTIKSKSSFSGSWDTERARSTAVALTSWIIRLVYIAEKTKNTCQRTLNLKGRVSSH</sequence>
<feature type="region of interest" description="Disordered" evidence="1">
    <location>
        <begin position="1"/>
        <end position="25"/>
    </location>
</feature>
<evidence type="ECO:0000313" key="2">
    <source>
        <dbReference type="EMBL" id="KAJ7776543.1"/>
    </source>
</evidence>
<keyword evidence="3" id="KW-1185">Reference proteome</keyword>
<evidence type="ECO:0000313" key="3">
    <source>
        <dbReference type="Proteomes" id="UP001215280"/>
    </source>
</evidence>
<name>A0AAD7K224_9AGAR</name>
<accession>A0AAD7K224</accession>
<comment type="caution">
    <text evidence="2">The sequence shown here is derived from an EMBL/GenBank/DDBJ whole genome shotgun (WGS) entry which is preliminary data.</text>
</comment>
<proteinExistence type="predicted"/>
<dbReference type="EMBL" id="JARJLG010000012">
    <property type="protein sequence ID" value="KAJ7776543.1"/>
    <property type="molecule type" value="Genomic_DNA"/>
</dbReference>
<reference evidence="2" key="1">
    <citation type="submission" date="2023-03" db="EMBL/GenBank/DDBJ databases">
        <title>Massive genome expansion in bonnet fungi (Mycena s.s.) driven by repeated elements and novel gene families across ecological guilds.</title>
        <authorList>
            <consortium name="Lawrence Berkeley National Laboratory"/>
            <person name="Harder C.B."/>
            <person name="Miyauchi S."/>
            <person name="Viragh M."/>
            <person name="Kuo A."/>
            <person name="Thoen E."/>
            <person name="Andreopoulos B."/>
            <person name="Lu D."/>
            <person name="Skrede I."/>
            <person name="Drula E."/>
            <person name="Henrissat B."/>
            <person name="Morin E."/>
            <person name="Kohler A."/>
            <person name="Barry K."/>
            <person name="LaButti K."/>
            <person name="Morin E."/>
            <person name="Salamov A."/>
            <person name="Lipzen A."/>
            <person name="Mereny Z."/>
            <person name="Hegedus B."/>
            <person name="Baldrian P."/>
            <person name="Stursova M."/>
            <person name="Weitz H."/>
            <person name="Taylor A."/>
            <person name="Grigoriev I.V."/>
            <person name="Nagy L.G."/>
            <person name="Martin F."/>
            <person name="Kauserud H."/>
        </authorList>
    </citation>
    <scope>NUCLEOTIDE SEQUENCE</scope>
    <source>
        <strain evidence="2">CBHHK188m</strain>
    </source>
</reference>
<gene>
    <name evidence="2" type="ORF">DFH07DRAFT_766739</name>
</gene>
<protein>
    <submittedName>
        <fullName evidence="2">Uncharacterized protein</fullName>
    </submittedName>
</protein>